<proteinExistence type="predicted"/>
<evidence type="ECO:0000313" key="1">
    <source>
        <dbReference type="EMBL" id="EFG29065.2"/>
    </source>
</evidence>
<gene>
    <name evidence="1" type="ORF">HMPREF0400_00628</name>
</gene>
<dbReference type="Proteomes" id="UP000003964">
    <property type="component" value="Unassembled WGS sequence"/>
</dbReference>
<dbReference type="RefSeq" id="WP_008820617.1">
    <property type="nucleotide sequence ID" value="NZ_GG770381.1"/>
</dbReference>
<dbReference type="InterPro" id="IPR036465">
    <property type="entry name" value="vWFA_dom_sf"/>
</dbReference>
<dbReference type="EMBL" id="GG770381">
    <property type="protein sequence ID" value="EFG29065.2"/>
    <property type="molecule type" value="Genomic_DNA"/>
</dbReference>
<reference evidence="1 2" key="1">
    <citation type="submission" date="2010-03" db="EMBL/GenBank/DDBJ databases">
        <title>The Genome Sequence of Fusobacterium sp. 1_1_41FAA.</title>
        <authorList>
            <consortium name="The Broad Institute Genome Sequencing Platform"/>
            <person name="Ward D."/>
            <person name="Earl A."/>
            <person name="Feldgarden M."/>
            <person name="Gevers D."/>
            <person name="Young S.K."/>
            <person name="Zeng Q."/>
            <person name="Koehrsen M."/>
            <person name="Alvarado L."/>
            <person name="Berlin A."/>
            <person name="Borenstein D."/>
            <person name="Chapman S."/>
            <person name="Chen Z."/>
            <person name="Engels R."/>
            <person name="Freedman E."/>
            <person name="Gellesch M."/>
            <person name="Goldberg J."/>
            <person name="Griggs A."/>
            <person name="Gujja S."/>
            <person name="Heilman E."/>
            <person name="Heiman D."/>
            <person name="Hepburn T."/>
            <person name="Howarth C."/>
            <person name="Jen D."/>
            <person name="Larson L."/>
            <person name="Mehta T."/>
            <person name="Park D."/>
            <person name="Pearson M."/>
            <person name="Richards J."/>
            <person name="Roberts A."/>
            <person name="Saif S."/>
            <person name="Shea T."/>
            <person name="Shenoy N."/>
            <person name="Sisk P."/>
            <person name="Stolte C."/>
            <person name="Sykes S."/>
            <person name="Walk T."/>
            <person name="White J."/>
            <person name="Yandava C."/>
            <person name="Strauss J.C."/>
            <person name="Ambrose C.E."/>
            <person name="Allen-Vercoe E."/>
            <person name="Haas B."/>
            <person name="Henn M.R."/>
            <person name="Nusbaum C."/>
            <person name="Birren B."/>
        </authorList>
    </citation>
    <scope>NUCLEOTIDE SEQUENCE [LARGE SCALE GENOMIC DNA]</scope>
    <source>
        <strain evidence="1 2">1_1_41FAA</strain>
    </source>
</reference>
<dbReference type="SUPFAM" id="SSF53300">
    <property type="entry name" value="vWA-like"/>
    <property type="match status" value="1"/>
</dbReference>
<evidence type="ECO:0000313" key="2">
    <source>
        <dbReference type="Proteomes" id="UP000003964"/>
    </source>
</evidence>
<evidence type="ECO:0008006" key="3">
    <source>
        <dbReference type="Google" id="ProtNLM"/>
    </source>
</evidence>
<organism evidence="1 2">
    <name type="scientific">Fusobacterium periodonticum 1_1_41FAA</name>
    <dbReference type="NCBI Taxonomy" id="469621"/>
    <lineage>
        <taxon>Bacteria</taxon>
        <taxon>Fusobacteriati</taxon>
        <taxon>Fusobacteriota</taxon>
        <taxon>Fusobacteriia</taxon>
        <taxon>Fusobacteriales</taxon>
        <taxon>Fusobacteriaceae</taxon>
        <taxon>Fusobacterium</taxon>
    </lineage>
</organism>
<name>D6LFY0_9FUSO</name>
<protein>
    <recommendedName>
        <fullName evidence="3">VWA-like domain-containing protein</fullName>
    </recommendedName>
</protein>
<sequence>MRHKWLEERLYELFLKKKEKAKINSYFSEWKKSLEQKKLADLDNHDIFYKESGKQITMEDNGDSENFQDKVQEIYNKISNFEIEYESSSKNYGKSEGAIYERKKENLKADYFLNILKLKRIITKSLNINVIKTYKNLNRKRQNEEIIFKGNKKINGSKLVVAIDVSGSITEADLEKFINMLYGLNKKKKDYLFDIIYWSDNDIKENQTYYEDVKDIKEFAKKEIYSSGGTDISYLHSYLNERYKEAIEVVNITDGYFYYDKNLNKNIVKYHFVLTEGIDKDFSSFYSEKKFSIVSIEN</sequence>
<accession>D6LFY0</accession>
<dbReference type="AlphaFoldDB" id="D6LFY0"/>